<reference evidence="1" key="1">
    <citation type="submission" date="2006-10" db="EMBL/GenBank/DDBJ databases">
        <authorList>
            <person name="Amadeo P."/>
            <person name="Zhao Q."/>
            <person name="Wortman J."/>
            <person name="Fraser-Liggett C."/>
            <person name="Carlton J."/>
        </authorList>
    </citation>
    <scope>NUCLEOTIDE SEQUENCE</scope>
    <source>
        <strain evidence="1">G3</strain>
    </source>
</reference>
<evidence type="ECO:0000313" key="1">
    <source>
        <dbReference type="EMBL" id="EAX96971.1"/>
    </source>
</evidence>
<organism evidence="1 2">
    <name type="scientific">Trichomonas vaginalis (strain ATCC PRA-98 / G3)</name>
    <dbReference type="NCBI Taxonomy" id="412133"/>
    <lineage>
        <taxon>Eukaryota</taxon>
        <taxon>Metamonada</taxon>
        <taxon>Parabasalia</taxon>
        <taxon>Trichomonadida</taxon>
        <taxon>Trichomonadidae</taxon>
        <taxon>Trichomonas</taxon>
    </lineage>
</organism>
<dbReference type="VEuPathDB" id="TrichDB:TVAG_414520"/>
<dbReference type="InParanoid" id="A2FDS1"/>
<sequence length="315" mass="36529">MSDLILGVPALEFVIQQEKRINSFQKQIERVVSKKSTHALSELQKALTEFKGNPEICKEPILDTITNAHLCRILIPYYAGIYSLLIRDFTRVSRLLPGSVYLAAFIRELKRISILQDNVKRNVEDHHILVTKLINSDNKYIRKVLIDFLVSCSKNAKRILKTTGEEVMRTRTDVKKRDKLQDISVEEEADKVYEFVELPAEPAKNEEEDEEEEYYYEYDEGGEDADLEKRADFQACVDLFNNDLGEAKKAEEGEDALSYVPEHVVDFTALHSMVMDEFYQIDNNFKPFFVAKMIHGIAKYTPEIFNEVVKPYRKQ</sequence>
<dbReference type="KEGG" id="tva:4754748"/>
<dbReference type="EMBL" id="DS113736">
    <property type="protein sequence ID" value="EAX96971.1"/>
    <property type="molecule type" value="Genomic_DNA"/>
</dbReference>
<reference evidence="1" key="2">
    <citation type="journal article" date="2007" name="Science">
        <title>Draft genome sequence of the sexually transmitted pathogen Trichomonas vaginalis.</title>
        <authorList>
            <person name="Carlton J.M."/>
            <person name="Hirt R.P."/>
            <person name="Silva J.C."/>
            <person name="Delcher A.L."/>
            <person name="Schatz M."/>
            <person name="Zhao Q."/>
            <person name="Wortman J.R."/>
            <person name="Bidwell S.L."/>
            <person name="Alsmark U.C.M."/>
            <person name="Besteiro S."/>
            <person name="Sicheritz-Ponten T."/>
            <person name="Noel C.J."/>
            <person name="Dacks J.B."/>
            <person name="Foster P.G."/>
            <person name="Simillion C."/>
            <person name="Van de Peer Y."/>
            <person name="Miranda-Saavedra D."/>
            <person name="Barton G.J."/>
            <person name="Westrop G.D."/>
            <person name="Mueller S."/>
            <person name="Dessi D."/>
            <person name="Fiori P.L."/>
            <person name="Ren Q."/>
            <person name="Paulsen I."/>
            <person name="Zhang H."/>
            <person name="Bastida-Corcuera F.D."/>
            <person name="Simoes-Barbosa A."/>
            <person name="Brown M.T."/>
            <person name="Hayes R.D."/>
            <person name="Mukherjee M."/>
            <person name="Okumura C.Y."/>
            <person name="Schneider R."/>
            <person name="Smith A.J."/>
            <person name="Vanacova S."/>
            <person name="Villalvazo M."/>
            <person name="Haas B.J."/>
            <person name="Pertea M."/>
            <person name="Feldblyum T.V."/>
            <person name="Utterback T.R."/>
            <person name="Shu C.L."/>
            <person name="Osoegawa K."/>
            <person name="de Jong P.J."/>
            <person name="Hrdy I."/>
            <person name="Horvathova L."/>
            <person name="Zubacova Z."/>
            <person name="Dolezal P."/>
            <person name="Malik S.B."/>
            <person name="Logsdon J.M. Jr."/>
            <person name="Henze K."/>
            <person name="Gupta A."/>
            <person name="Wang C.C."/>
            <person name="Dunne R.L."/>
            <person name="Upcroft J.A."/>
            <person name="Upcroft P."/>
            <person name="White O."/>
            <person name="Salzberg S.L."/>
            <person name="Tang P."/>
            <person name="Chiu C.-H."/>
            <person name="Lee Y.-S."/>
            <person name="Embley T.M."/>
            <person name="Coombs G.H."/>
            <person name="Mottram J.C."/>
            <person name="Tachezy J."/>
            <person name="Fraser-Liggett C.M."/>
            <person name="Johnson P.J."/>
        </authorList>
    </citation>
    <scope>NUCLEOTIDE SEQUENCE [LARGE SCALE GENOMIC DNA]</scope>
    <source>
        <strain evidence="1">G3</strain>
    </source>
</reference>
<name>A2FDS1_TRIV3</name>
<dbReference type="SMR" id="A2FDS1"/>
<protein>
    <submittedName>
        <fullName evidence="1">Uncharacterized protein</fullName>
    </submittedName>
</protein>
<gene>
    <name evidence="1" type="ORF">TVAG_414520</name>
</gene>
<dbReference type="VEuPathDB" id="TrichDB:TVAGG3_0563240"/>
<proteinExistence type="predicted"/>
<dbReference type="AlphaFoldDB" id="A2FDS1"/>
<accession>A2FDS1</accession>
<evidence type="ECO:0000313" key="2">
    <source>
        <dbReference type="Proteomes" id="UP000001542"/>
    </source>
</evidence>
<keyword evidence="2" id="KW-1185">Reference proteome</keyword>
<dbReference type="Proteomes" id="UP000001542">
    <property type="component" value="Unassembled WGS sequence"/>
</dbReference>
<dbReference type="RefSeq" id="XP_001309901.1">
    <property type="nucleotide sequence ID" value="XM_001309900.1"/>
</dbReference>